<reference evidence="1 2" key="1">
    <citation type="submission" date="2018-06" db="EMBL/GenBank/DDBJ databases">
        <authorList>
            <consortium name="Pathogen Informatics"/>
            <person name="Doyle S."/>
        </authorList>
    </citation>
    <scope>NUCLEOTIDE SEQUENCE [LARGE SCALE GENOMIC DNA]</scope>
    <source>
        <strain evidence="1 2">NCTC7914</strain>
    </source>
</reference>
<protein>
    <submittedName>
        <fullName evidence="1">Uncharacterized protein</fullName>
    </submittedName>
</protein>
<organism evidence="1 2">
    <name type="scientific">Pseudomonas putida</name>
    <name type="common">Arthrobacter siderocapsulatus</name>
    <dbReference type="NCBI Taxonomy" id="303"/>
    <lineage>
        <taxon>Bacteria</taxon>
        <taxon>Pseudomonadati</taxon>
        <taxon>Pseudomonadota</taxon>
        <taxon>Gammaproteobacteria</taxon>
        <taxon>Pseudomonadales</taxon>
        <taxon>Pseudomonadaceae</taxon>
        <taxon>Pseudomonas</taxon>
    </lineage>
</organism>
<accession>A0A379KIB8</accession>
<evidence type="ECO:0000313" key="1">
    <source>
        <dbReference type="EMBL" id="SUD67741.1"/>
    </source>
</evidence>
<evidence type="ECO:0000313" key="2">
    <source>
        <dbReference type="Proteomes" id="UP000254602"/>
    </source>
</evidence>
<gene>
    <name evidence="1" type="ORF">NCTC7914_01839</name>
</gene>
<dbReference type="Proteomes" id="UP000254602">
    <property type="component" value="Unassembled WGS sequence"/>
</dbReference>
<sequence>MESTMSIVSGKPTGTKKHAVIHRGRINRELACKVILRQWQTVEHY</sequence>
<dbReference type="EMBL" id="UGUY01000001">
    <property type="protein sequence ID" value="SUD67741.1"/>
    <property type="molecule type" value="Genomic_DNA"/>
</dbReference>
<proteinExistence type="predicted"/>
<dbReference type="AlphaFoldDB" id="A0A379KIB8"/>
<name>A0A379KIB8_PSEPU</name>